<protein>
    <recommendedName>
        <fullName evidence="2">separase</fullName>
        <ecNumber evidence="2">3.4.22.49</ecNumber>
    </recommendedName>
</protein>
<evidence type="ECO:0000256" key="2">
    <source>
        <dbReference type="ARBA" id="ARBA00012489"/>
    </source>
</evidence>
<evidence type="ECO:0000313" key="7">
    <source>
        <dbReference type="Proteomes" id="UP000325577"/>
    </source>
</evidence>
<name>A0A5J5BW65_9ASTE</name>
<dbReference type="GO" id="GO:0072686">
    <property type="term" value="C:mitotic spindle"/>
    <property type="evidence" value="ECO:0007669"/>
    <property type="project" value="TreeGrafter"/>
</dbReference>
<feature type="domain" description="Peptidase C50" evidence="5">
    <location>
        <begin position="1965"/>
        <end position="2000"/>
    </location>
</feature>
<evidence type="ECO:0000256" key="4">
    <source>
        <dbReference type="ARBA" id="ARBA00022829"/>
    </source>
</evidence>
<organism evidence="6 7">
    <name type="scientific">Nyssa sinensis</name>
    <dbReference type="NCBI Taxonomy" id="561372"/>
    <lineage>
        <taxon>Eukaryota</taxon>
        <taxon>Viridiplantae</taxon>
        <taxon>Streptophyta</taxon>
        <taxon>Embryophyta</taxon>
        <taxon>Tracheophyta</taxon>
        <taxon>Spermatophyta</taxon>
        <taxon>Magnoliopsida</taxon>
        <taxon>eudicotyledons</taxon>
        <taxon>Gunneridae</taxon>
        <taxon>Pentapetalae</taxon>
        <taxon>asterids</taxon>
        <taxon>Cornales</taxon>
        <taxon>Nyssaceae</taxon>
        <taxon>Nyssa</taxon>
    </lineage>
</organism>
<dbReference type="PANTHER" id="PTHR12792">
    <property type="entry name" value="EXTRA SPINDLE POLES 1-RELATED"/>
    <property type="match status" value="1"/>
</dbReference>
<dbReference type="EMBL" id="CM018033">
    <property type="protein sequence ID" value="KAA8545541.1"/>
    <property type="molecule type" value="Genomic_DNA"/>
</dbReference>
<evidence type="ECO:0000313" key="6">
    <source>
        <dbReference type="EMBL" id="KAA8545541.1"/>
    </source>
</evidence>
<proteinExistence type="predicted"/>
<dbReference type="InterPro" id="IPR056933">
    <property type="entry name" value="TPR_ESP1"/>
</dbReference>
<keyword evidence="7" id="KW-1185">Reference proteome</keyword>
<evidence type="ECO:0000256" key="1">
    <source>
        <dbReference type="ARBA" id="ARBA00000451"/>
    </source>
</evidence>
<comment type="catalytic activity">
    <reaction evidence="1">
        <text>All bonds known to be hydrolyzed by this endopeptidase have arginine in P1 and an acidic residue in P4. P6 is often occupied by an acidic residue or by a hydroxy-amino-acid residue, the phosphorylation of which enhances cleavage.</text>
        <dbReference type="EC" id="3.4.22.49"/>
    </reaction>
</comment>
<dbReference type="GO" id="GO:0004197">
    <property type="term" value="F:cysteine-type endopeptidase activity"/>
    <property type="evidence" value="ECO:0007669"/>
    <property type="project" value="InterPro"/>
</dbReference>
<accession>A0A5J5BW65</accession>
<dbReference type="InterPro" id="IPR005314">
    <property type="entry name" value="Peptidase_C50"/>
</dbReference>
<dbReference type="GO" id="GO:0006508">
    <property type="term" value="P:proteolysis"/>
    <property type="evidence" value="ECO:0007669"/>
    <property type="project" value="InterPro"/>
</dbReference>
<sequence length="2000" mass="225477">MESATESSLISKLQTSDIENIHQLFSDYLHAFTDLTTSKTKKPKKPSKNADEDHRSALRSLAKKFLPFINRALSIIPKRLSETPKLDEQLGLELFKTYKLCLNCLDCVASQLSCKAYSVHIQRVRLIHCFEAWGHYKDAKDEGFSVLGSLMGIGIGVSDSKKAKPKGQIVPDFEGDSVDSEFALLVVEIVVTLVKCASMNQTKDEGDYWRVLTLVDEVSQWFRVLDANAYEKLHRVLVTYLSKCTLFLVGELTYFDGVLVNKFCLATFSEYARSSLKDQMQKFARRICSSLFSQCENRPSFVIDIIICVLDSMASECKVEVESTIIEFLELVCYSANKCRTATTNLCSAIATHLNKIAVDVFQGLSPFDLILGLYATGLFLSDFNGQLRQGDSTMPRNMKDGSVIGFLLANEDKLQRLTALLGLLKCHFDINIYSRVESNYEAFIACRQKNLKSYLLPYYNALKFLCQPLAEFVNSGRKEIVAEIEGASFSKELSDIQDAFHQFCDIFLFCHSALERERDAYDDNNKTVLSVGVAAFTLSFRTKLYVKESVNFIKRVISSDWIQTQELKYLFASLHNTGIILYRNKEMKQDKSDGFHGDVSEDAIVDFVTEACAKSAFLLDVLYQCGSCKLNRIIRDILENWSVAENLFKRLPSPMALVKQWVKIECKLRNEEDLEHGSTTLYSLLSSSAKVSKRTLGIILEQELLAYKEMNAMNPRLCQRMQMNIIVILLEEVYVTKDGCLHKSRILIAKARELRAQGVEGLNGCIQCLSEAISLMLLKQNDLYGESSSCSIPVCHQLAVAYCLRALCSQETEPNSKLLLQDIQAALNLWLSPDCFHANDQCDMMAENMLILLYHVVDLLSIKGYTKLHTDIYELMIRLFKWKNVPLEKCLAMLWEYRRLCHALCASPVNEAFLVTLSQHCGELSKSIDFWISCMKRGWPLQVGFQQNFSSMFTISSRGSYGCENSFRSDITVDEVKQAASGLISSVPISSGSIFLAAYLYYDLCGRLISNGRLIEAFLYAKEAHRLRSKLLQEKFKYSVEQQSEVCDENGDTIQKCRYNLSAFQMYSSVATAVWSSDNISCDLEGCILTPWNVLQCYLESTLQVGVIHEIIGNGSEAETLLLWGKKISCFKGLPLFIVAFSSVLGRLYRKQRLWDMAEKEVQSAKQILADSCTDISCLKCRLLLEVTIDQQLGDLSRSHFDSDSGNSSLEKLFHAENLYKSALDKLNNSEWKNSVSNREEISSESTTVCDTLIKEVEYGASDSSARATNQSVIGEFPSKCDAGPETKMVAKKSKRTKKASQTLPQGQCLKAEHNLRITRSRYRSSLKSSENVPGEVQIGLTDYSNSENAVGCPDAARQRGQPSEIKCSVADSGCELTCICNKMKCWFCLPNEVIKSGSVNNFINMKWEFVRRQLSLRLLTSIGKCLAVRGEIHEAHKILVQSILVLVSRNSVFPAYSSVPLTFLLDLIGKDIPGDALAVEHAAILYSICWFTLKSYPCRSTRSNCCDLSNIQIQRIVSWLMLAFTLCREVPALFQKVSRLLAALYTLSASNESFSLPPCKTLSASHWASYFHQASLGTHINYQLFSSIVGRQKAQNPMDVEGSCLTGSTFIGSETINLLRVAPESLQDLEGFVLNFFRGLPCTTIVCVSLLGGAYASLLRELLLYPSSIHAWILISRLNSNSQPVVILLPVNSILEETSDDDANSGSVNLFEGKNFSKQWRCPWGSTVVDDVAPEFRLILEENYLSSSIFPLEDTKKNRLLWWMQRKSLDQRLGKFLRDLEDLWLGPWKYLLLGEWSDSKLLDLVQKKLVHDMKNKCEVDVQENLLKVILGGAKSVCEREEFVMKLILNKGCYIGRVGYCDQESCGSSSSMDHEVESLSHLAFKLILEAAHEIEEEECLNREPIILVLDFEVQMLPWENLPVLRNQEAYRMPSVGSISVALDRCHRNQEQAGRDAVAFPLIDPLDAFYLLNPSGDLSSTQVEFENWFRDQKMEVLSWF</sequence>
<dbReference type="Pfam" id="PF25110">
    <property type="entry name" value="TPR_ESP1"/>
    <property type="match status" value="1"/>
</dbReference>
<dbReference type="GO" id="GO:0051307">
    <property type="term" value="P:meiotic chromosome separation"/>
    <property type="evidence" value="ECO:0007669"/>
    <property type="project" value="TreeGrafter"/>
</dbReference>
<dbReference type="Proteomes" id="UP000325577">
    <property type="component" value="Linkage Group LG10"/>
</dbReference>
<evidence type="ECO:0000256" key="3">
    <source>
        <dbReference type="ARBA" id="ARBA00022801"/>
    </source>
</evidence>
<dbReference type="PROSITE" id="PS51700">
    <property type="entry name" value="SEPARIN"/>
    <property type="match status" value="1"/>
</dbReference>
<dbReference type="PANTHER" id="PTHR12792:SF0">
    <property type="entry name" value="SEPARIN"/>
    <property type="match status" value="1"/>
</dbReference>
<dbReference type="Pfam" id="PF25113">
    <property type="entry name" value="TPR_ESP1_2nd"/>
    <property type="match status" value="1"/>
</dbReference>
<reference evidence="6 7" key="1">
    <citation type="submission" date="2019-09" db="EMBL/GenBank/DDBJ databases">
        <title>A chromosome-level genome assembly of the Chinese tupelo Nyssa sinensis.</title>
        <authorList>
            <person name="Yang X."/>
            <person name="Kang M."/>
            <person name="Yang Y."/>
            <person name="Xiong H."/>
            <person name="Wang M."/>
            <person name="Zhang Z."/>
            <person name="Wang Z."/>
            <person name="Wu H."/>
            <person name="Ma T."/>
            <person name="Liu J."/>
            <person name="Xi Z."/>
        </authorList>
    </citation>
    <scope>NUCLEOTIDE SEQUENCE [LARGE SCALE GENOMIC DNA]</scope>
    <source>
        <strain evidence="6">J267</strain>
        <tissue evidence="6">Leaf</tissue>
    </source>
</reference>
<dbReference type="EC" id="3.4.22.49" evidence="2"/>
<keyword evidence="3" id="KW-0378">Hydrolase</keyword>
<dbReference type="GO" id="GO:0005737">
    <property type="term" value="C:cytoplasm"/>
    <property type="evidence" value="ECO:0007669"/>
    <property type="project" value="TreeGrafter"/>
</dbReference>
<dbReference type="InterPro" id="IPR056932">
    <property type="entry name" value="TPR_ESP1_2nd"/>
</dbReference>
<dbReference type="InterPro" id="IPR030397">
    <property type="entry name" value="SEPARIN_core_dom"/>
</dbReference>
<dbReference type="Pfam" id="PF03568">
    <property type="entry name" value="Separin_C"/>
    <property type="match status" value="1"/>
</dbReference>
<evidence type="ECO:0000259" key="5">
    <source>
        <dbReference type="PROSITE" id="PS51700"/>
    </source>
</evidence>
<keyword evidence="4" id="KW-0159">Chromosome partition</keyword>
<gene>
    <name evidence="6" type="ORF">F0562_020325</name>
</gene>
<dbReference type="GO" id="GO:0005634">
    <property type="term" value="C:nucleus"/>
    <property type="evidence" value="ECO:0007669"/>
    <property type="project" value="InterPro"/>
</dbReference>
<dbReference type="OrthoDB" id="10255632at2759"/>